<dbReference type="VEuPathDB" id="FungiDB:FUN_019795"/>
<protein>
    <submittedName>
        <fullName evidence="1">Uncharacterized protein</fullName>
    </submittedName>
</protein>
<proteinExistence type="predicted"/>
<gene>
    <name evidence="1" type="ORF">RhiirA5_435186</name>
</gene>
<reference evidence="1 2" key="1">
    <citation type="submission" date="2016-04" db="EMBL/GenBank/DDBJ databases">
        <title>Genome analyses suggest a sexual origin of heterokaryosis in a supposedly ancient asexual fungus.</title>
        <authorList>
            <person name="Ropars J."/>
            <person name="Sedzielewska K."/>
            <person name="Noel J."/>
            <person name="Charron P."/>
            <person name="Farinelli L."/>
            <person name="Marton T."/>
            <person name="Kruger M."/>
            <person name="Pelin A."/>
            <person name="Brachmann A."/>
            <person name="Corradi N."/>
        </authorList>
    </citation>
    <scope>NUCLEOTIDE SEQUENCE [LARGE SCALE GENOMIC DNA]</scope>
    <source>
        <strain evidence="1 2">A5</strain>
    </source>
</reference>
<dbReference type="AlphaFoldDB" id="A0A2N0NNV5"/>
<name>A0A2N0NNV5_9GLOM</name>
<dbReference type="VEuPathDB" id="FungiDB:RhiirFUN_022262"/>
<dbReference type="VEuPathDB" id="FungiDB:RhiirA1_400032"/>
<dbReference type="Proteomes" id="UP000232722">
    <property type="component" value="Unassembled WGS sequence"/>
</dbReference>
<evidence type="ECO:0000313" key="2">
    <source>
        <dbReference type="Proteomes" id="UP000232722"/>
    </source>
</evidence>
<accession>A0A2N0NNV5</accession>
<sequence length="564" mass="64619">MKKVICHCGKVIKLGRRYDETFLNIHVNVSKSKKIKNDDISSAEEWESDDDKKMDDDDLFNVDEISDVENDCEDEILSDDDMIILSKNKQKPCPRLRSNVIYEYISRTPAQFGETRRVEVVAKELFPNLFPSNFSHKKLDCSQKCQLNRQLYAEAVWKIDRDCNCVCSMKCEGYTTQTILKPLTSKLKHTPKYYYENNSLKNYLKYSDLTIIWSMIKNNEFTTASDVWLKLAEKGIQGAFDKKPVFKGLCNIMLQASSCIRFILAKSRGVNNSKRLRSNFEDMLTNPTFCFENVAQFKRFLDSIGYNEPIATISDNTKLRPHLRYSSQMGCIIGSTFSNNETNINTYDDISITINKIKENNAVAKYVRTYILQVPLPKFPSIIIGLLPNLGSDKTESILDIHKLLLAFAQELQLHIILIGSDGVQVKFNAQTQVQQISTPSRLRISYVPYNIDFNCPIFPSVGLRCNAAMSGAQVLTLNRSIVRFRHFAKLLTHSESPMYKSDIYKLDRQDDSAAYGIFCPKNLMCCLNSNNEIKPEFEGTFIYLFIIGELVDSYLNQNITSIE</sequence>
<evidence type="ECO:0000313" key="1">
    <source>
        <dbReference type="EMBL" id="PKB96234.1"/>
    </source>
</evidence>
<reference evidence="1 2" key="2">
    <citation type="submission" date="2017-09" db="EMBL/GenBank/DDBJ databases">
        <title>Extensive intraspecific genome diversity in a model arbuscular mycorrhizal fungus.</title>
        <authorList>
            <person name="Chen E.C."/>
            <person name="Morin E."/>
            <person name="Beaudet D."/>
            <person name="Noel J."/>
            <person name="Ndikumana S."/>
            <person name="Charron P."/>
            <person name="St-Onge C."/>
            <person name="Giorgi J."/>
            <person name="Grigoriev I.V."/>
            <person name="Roux C."/>
            <person name="Martin F.M."/>
            <person name="Corradi N."/>
        </authorList>
    </citation>
    <scope>NUCLEOTIDE SEQUENCE [LARGE SCALE GENOMIC DNA]</scope>
    <source>
        <strain evidence="1 2">A5</strain>
    </source>
</reference>
<dbReference type="EMBL" id="LLXJ01004040">
    <property type="protein sequence ID" value="PKB96234.1"/>
    <property type="molecule type" value="Genomic_DNA"/>
</dbReference>
<comment type="caution">
    <text evidence="1">The sequence shown here is derived from an EMBL/GenBank/DDBJ whole genome shotgun (WGS) entry which is preliminary data.</text>
</comment>
<organism evidence="1 2">
    <name type="scientific">Rhizophagus irregularis</name>
    <dbReference type="NCBI Taxonomy" id="588596"/>
    <lineage>
        <taxon>Eukaryota</taxon>
        <taxon>Fungi</taxon>
        <taxon>Fungi incertae sedis</taxon>
        <taxon>Mucoromycota</taxon>
        <taxon>Glomeromycotina</taxon>
        <taxon>Glomeromycetes</taxon>
        <taxon>Glomerales</taxon>
        <taxon>Glomeraceae</taxon>
        <taxon>Rhizophagus</taxon>
    </lineage>
</organism>